<name>A0A1I3Q9V1_9GAMM</name>
<feature type="chain" id="PRO_5044373179" evidence="2">
    <location>
        <begin position="27"/>
        <end position="146"/>
    </location>
</feature>
<keyword evidence="3" id="KW-0449">Lipoprotein</keyword>
<keyword evidence="4" id="KW-1185">Reference proteome</keyword>
<proteinExistence type="predicted"/>
<evidence type="ECO:0000256" key="2">
    <source>
        <dbReference type="SAM" id="SignalP"/>
    </source>
</evidence>
<evidence type="ECO:0000313" key="4">
    <source>
        <dbReference type="Proteomes" id="UP000183018"/>
    </source>
</evidence>
<dbReference type="Proteomes" id="UP000183018">
    <property type="component" value="Unassembled WGS sequence"/>
</dbReference>
<reference evidence="4" key="1">
    <citation type="submission" date="2016-10" db="EMBL/GenBank/DDBJ databases">
        <authorList>
            <person name="Varghese N."/>
            <person name="Submissions S."/>
        </authorList>
    </citation>
    <scope>NUCLEOTIDE SEQUENCE [LARGE SCALE GENOMIC DNA]</scope>
    <source>
        <strain evidence="4">LMG 22563</strain>
    </source>
</reference>
<dbReference type="STRING" id="289370.SAMN05216602_4667"/>
<dbReference type="EMBL" id="FORC01000008">
    <property type="protein sequence ID" value="SFJ30352.1"/>
    <property type="molecule type" value="Genomic_DNA"/>
</dbReference>
<dbReference type="RefSeq" id="WP_074890067.1">
    <property type="nucleotide sequence ID" value="NZ_FORC01000008.1"/>
</dbReference>
<sequence length="146" mass="15484">MPLRPLAPLCLAALLAACAGETPPPAAPPAPPAVKSEQPAPTPAHLRELTGTLLDVPAGADVELALLTISERGLPHKLLGNIQLRGTGAPLPFRLQFNPENFHQGIRVELRGRVHQSGKLVLHMPSQLIREPQSQALGEVRVTPAL</sequence>
<feature type="region of interest" description="Disordered" evidence="1">
    <location>
        <begin position="23"/>
        <end position="43"/>
    </location>
</feature>
<feature type="signal peptide" evidence="2">
    <location>
        <begin position="1"/>
        <end position="26"/>
    </location>
</feature>
<dbReference type="PROSITE" id="PS51257">
    <property type="entry name" value="PROKAR_LIPOPROTEIN"/>
    <property type="match status" value="1"/>
</dbReference>
<accession>A0A1I3Q9V1</accession>
<protein>
    <submittedName>
        <fullName evidence="3">Uncharacterized lipoprotein YbaY</fullName>
    </submittedName>
</protein>
<dbReference type="AlphaFoldDB" id="A0A1I3Q9V1"/>
<evidence type="ECO:0000256" key="1">
    <source>
        <dbReference type="SAM" id="MobiDB-lite"/>
    </source>
</evidence>
<gene>
    <name evidence="3" type="ORF">SAMN05216602_4667</name>
</gene>
<feature type="compositionally biased region" description="Pro residues" evidence="1">
    <location>
        <begin position="23"/>
        <end position="32"/>
    </location>
</feature>
<evidence type="ECO:0000313" key="3">
    <source>
        <dbReference type="EMBL" id="SFJ30352.1"/>
    </source>
</evidence>
<organism evidence="3 4">
    <name type="scientific">Phytopseudomonas argentinensis</name>
    <dbReference type="NCBI Taxonomy" id="289370"/>
    <lineage>
        <taxon>Bacteria</taxon>
        <taxon>Pseudomonadati</taxon>
        <taxon>Pseudomonadota</taxon>
        <taxon>Gammaproteobacteria</taxon>
        <taxon>Pseudomonadales</taxon>
        <taxon>Pseudomonadaceae</taxon>
        <taxon>Phytopseudomonas</taxon>
    </lineage>
</organism>
<keyword evidence="2" id="KW-0732">Signal</keyword>
<dbReference type="InterPro" id="IPR039366">
    <property type="entry name" value="Pilotin"/>
</dbReference>
<dbReference type="Pfam" id="PF09619">
    <property type="entry name" value="YscW"/>
    <property type="match status" value="1"/>
</dbReference>
<dbReference type="OrthoDB" id="6912619at2"/>